<sequence>MIQKNPNIGLHQYEKKRHGADQLPFAVYRSKIPQGFTYYPMHWHEEMEILYVEEGMLTLMVNGQKYTAEAGKFYVVSPGMIHAMEEIPGEHAVYYNVLFHLNFLMSKEDEDHLNESLLHPLLFGTKHFQVESFMSKEEKKEVLHTIKSLISYREQQEEEGIGFLVKSDLFRLLHGLRHTLLTSRDPMIAAGQMERMKKVTNWLLENLTEEITLASAAKFAGYSTSYFSKFFRNYTGTSYLHYFTMLKLEKSRKLLEATDLSAMEIGALCGFQNYSYFIRTFKKHYETTPKQYQMRSREKKRV</sequence>
<dbReference type="CDD" id="cd02208">
    <property type="entry name" value="cupin_RmlC-like"/>
    <property type="match status" value="1"/>
</dbReference>
<dbReference type="PROSITE" id="PS01124">
    <property type="entry name" value="HTH_ARAC_FAMILY_2"/>
    <property type="match status" value="1"/>
</dbReference>
<dbReference type="SMART" id="SM00342">
    <property type="entry name" value="HTH_ARAC"/>
    <property type="match status" value="1"/>
</dbReference>
<keyword evidence="2 5" id="KW-0238">DNA-binding</keyword>
<gene>
    <name evidence="5" type="ORF">SAMN05421804_101423</name>
</gene>
<dbReference type="Proteomes" id="UP000183255">
    <property type="component" value="Unassembled WGS sequence"/>
</dbReference>
<dbReference type="SUPFAM" id="SSF51215">
    <property type="entry name" value="Regulatory protein AraC"/>
    <property type="match status" value="1"/>
</dbReference>
<dbReference type="Gene3D" id="2.60.120.10">
    <property type="entry name" value="Jelly Rolls"/>
    <property type="match status" value="1"/>
</dbReference>
<dbReference type="SUPFAM" id="SSF46689">
    <property type="entry name" value="Homeodomain-like"/>
    <property type="match status" value="2"/>
</dbReference>
<evidence type="ECO:0000313" key="5">
    <source>
        <dbReference type="EMBL" id="SDH99863.1"/>
    </source>
</evidence>
<dbReference type="EMBL" id="FNDZ01000001">
    <property type="protein sequence ID" value="SDH99863.1"/>
    <property type="molecule type" value="Genomic_DNA"/>
</dbReference>
<name>A0A1G8GZP0_9CLOT</name>
<evidence type="ECO:0000256" key="2">
    <source>
        <dbReference type="ARBA" id="ARBA00023125"/>
    </source>
</evidence>
<protein>
    <submittedName>
        <fullName evidence="5">AraC-type DNA-binding protein</fullName>
    </submittedName>
</protein>
<keyword evidence="3" id="KW-0804">Transcription</keyword>
<dbReference type="RefSeq" id="WP_031573449.1">
    <property type="nucleotide sequence ID" value="NZ_FNDZ01000001.1"/>
</dbReference>
<dbReference type="InterPro" id="IPR014710">
    <property type="entry name" value="RmlC-like_jellyroll"/>
</dbReference>
<dbReference type="GO" id="GO:0003700">
    <property type="term" value="F:DNA-binding transcription factor activity"/>
    <property type="evidence" value="ECO:0007669"/>
    <property type="project" value="InterPro"/>
</dbReference>
<accession>A0A1G8GZP0</accession>
<dbReference type="Gene3D" id="1.10.10.60">
    <property type="entry name" value="Homeodomain-like"/>
    <property type="match status" value="2"/>
</dbReference>
<organism evidence="5 6">
    <name type="scientific">Proteiniclasticum ruminis</name>
    <dbReference type="NCBI Taxonomy" id="398199"/>
    <lineage>
        <taxon>Bacteria</taxon>
        <taxon>Bacillati</taxon>
        <taxon>Bacillota</taxon>
        <taxon>Clostridia</taxon>
        <taxon>Eubacteriales</taxon>
        <taxon>Clostridiaceae</taxon>
        <taxon>Proteiniclasticum</taxon>
    </lineage>
</organism>
<dbReference type="InterPro" id="IPR003313">
    <property type="entry name" value="AraC-bd"/>
</dbReference>
<evidence type="ECO:0000313" key="6">
    <source>
        <dbReference type="Proteomes" id="UP000183255"/>
    </source>
</evidence>
<keyword evidence="1" id="KW-0805">Transcription regulation</keyword>
<dbReference type="InterPro" id="IPR009057">
    <property type="entry name" value="Homeodomain-like_sf"/>
</dbReference>
<reference evidence="5 6" key="1">
    <citation type="submission" date="2016-10" db="EMBL/GenBank/DDBJ databases">
        <authorList>
            <person name="de Groot N.N."/>
        </authorList>
    </citation>
    <scope>NUCLEOTIDE SEQUENCE [LARGE SCALE GENOMIC DNA]</scope>
    <source>
        <strain evidence="5 6">CGMCC 1.5058</strain>
    </source>
</reference>
<dbReference type="AlphaFoldDB" id="A0A1G8GZP0"/>
<evidence type="ECO:0000259" key="4">
    <source>
        <dbReference type="PROSITE" id="PS01124"/>
    </source>
</evidence>
<dbReference type="InterPro" id="IPR037923">
    <property type="entry name" value="HTH-like"/>
</dbReference>
<proteinExistence type="predicted"/>
<dbReference type="Pfam" id="PF02311">
    <property type="entry name" value="AraC_binding"/>
    <property type="match status" value="1"/>
</dbReference>
<dbReference type="GO" id="GO:0043565">
    <property type="term" value="F:sequence-specific DNA binding"/>
    <property type="evidence" value="ECO:0007669"/>
    <property type="project" value="InterPro"/>
</dbReference>
<dbReference type="PANTHER" id="PTHR43280:SF2">
    <property type="entry name" value="HTH-TYPE TRANSCRIPTIONAL REGULATOR EXSA"/>
    <property type="match status" value="1"/>
</dbReference>
<dbReference type="InterPro" id="IPR018060">
    <property type="entry name" value="HTH_AraC"/>
</dbReference>
<feature type="domain" description="HTH araC/xylS-type" evidence="4">
    <location>
        <begin position="197"/>
        <end position="295"/>
    </location>
</feature>
<evidence type="ECO:0000256" key="1">
    <source>
        <dbReference type="ARBA" id="ARBA00023015"/>
    </source>
</evidence>
<evidence type="ECO:0000256" key="3">
    <source>
        <dbReference type="ARBA" id="ARBA00023163"/>
    </source>
</evidence>
<dbReference type="Pfam" id="PF12833">
    <property type="entry name" value="HTH_18"/>
    <property type="match status" value="1"/>
</dbReference>
<dbReference type="PANTHER" id="PTHR43280">
    <property type="entry name" value="ARAC-FAMILY TRANSCRIPTIONAL REGULATOR"/>
    <property type="match status" value="1"/>
</dbReference>